<dbReference type="SUPFAM" id="SSF54534">
    <property type="entry name" value="FKBP-like"/>
    <property type="match status" value="1"/>
</dbReference>
<dbReference type="PANTHER" id="PTHR43811:SF19">
    <property type="entry name" value="39 KDA FK506-BINDING NUCLEAR PROTEIN"/>
    <property type="match status" value="1"/>
</dbReference>
<evidence type="ECO:0000313" key="10">
    <source>
        <dbReference type="Proteomes" id="UP000542674"/>
    </source>
</evidence>
<evidence type="ECO:0000256" key="4">
    <source>
        <dbReference type="ARBA" id="ARBA00023235"/>
    </source>
</evidence>
<proteinExistence type="inferred from homology"/>
<evidence type="ECO:0000313" key="9">
    <source>
        <dbReference type="EMBL" id="MBB4964664.1"/>
    </source>
</evidence>
<dbReference type="PROSITE" id="PS51257">
    <property type="entry name" value="PROKAR_LIPOPROTEIN"/>
    <property type="match status" value="1"/>
</dbReference>
<feature type="signal peptide" evidence="7">
    <location>
        <begin position="1"/>
        <end position="22"/>
    </location>
</feature>
<gene>
    <name evidence="9" type="ORF">F4559_002023</name>
</gene>
<dbReference type="EC" id="5.2.1.8" evidence="6"/>
<evidence type="ECO:0000256" key="3">
    <source>
        <dbReference type="ARBA" id="ARBA00023110"/>
    </source>
</evidence>
<dbReference type="Proteomes" id="UP000542674">
    <property type="component" value="Unassembled WGS sequence"/>
</dbReference>
<dbReference type="AlphaFoldDB" id="A0A7W7T153"/>
<evidence type="ECO:0000259" key="8">
    <source>
        <dbReference type="PROSITE" id="PS50059"/>
    </source>
</evidence>
<feature type="chain" id="PRO_5038379059" description="Peptidyl-prolyl cis-trans isomerase" evidence="7">
    <location>
        <begin position="23"/>
        <end position="200"/>
    </location>
</feature>
<name>A0A7W7T153_9PSEU</name>
<protein>
    <recommendedName>
        <fullName evidence="6">Peptidyl-prolyl cis-trans isomerase</fullName>
        <ecNumber evidence="6">5.2.1.8</ecNumber>
    </recommendedName>
</protein>
<dbReference type="RefSeq" id="WP_184667831.1">
    <property type="nucleotide sequence ID" value="NZ_BAABAI010000031.1"/>
</dbReference>
<dbReference type="PROSITE" id="PS50059">
    <property type="entry name" value="FKBP_PPIASE"/>
    <property type="match status" value="1"/>
</dbReference>
<keyword evidence="4 5" id="KW-0413">Isomerase</keyword>
<dbReference type="PANTHER" id="PTHR43811">
    <property type="entry name" value="FKBP-TYPE PEPTIDYL-PROLYL CIS-TRANS ISOMERASE FKPA"/>
    <property type="match status" value="1"/>
</dbReference>
<evidence type="ECO:0000256" key="1">
    <source>
        <dbReference type="ARBA" id="ARBA00000971"/>
    </source>
</evidence>
<organism evidence="9 10">
    <name type="scientific">Saccharothrix violaceirubra</name>
    <dbReference type="NCBI Taxonomy" id="413306"/>
    <lineage>
        <taxon>Bacteria</taxon>
        <taxon>Bacillati</taxon>
        <taxon>Actinomycetota</taxon>
        <taxon>Actinomycetes</taxon>
        <taxon>Pseudonocardiales</taxon>
        <taxon>Pseudonocardiaceae</taxon>
        <taxon>Saccharothrix</taxon>
    </lineage>
</organism>
<keyword evidence="3 5" id="KW-0697">Rotamase</keyword>
<reference evidence="9 10" key="1">
    <citation type="submission" date="2020-08" db="EMBL/GenBank/DDBJ databases">
        <title>Sequencing the genomes of 1000 actinobacteria strains.</title>
        <authorList>
            <person name="Klenk H.-P."/>
        </authorList>
    </citation>
    <scope>NUCLEOTIDE SEQUENCE [LARGE SCALE GENOMIC DNA]</scope>
    <source>
        <strain evidence="9 10">DSM 45084</strain>
    </source>
</reference>
<dbReference type="InterPro" id="IPR046357">
    <property type="entry name" value="PPIase_dom_sf"/>
</dbReference>
<accession>A0A7W7T153</accession>
<keyword evidence="7" id="KW-0732">Signal</keyword>
<evidence type="ECO:0000256" key="2">
    <source>
        <dbReference type="ARBA" id="ARBA00006577"/>
    </source>
</evidence>
<feature type="domain" description="PPIase FKBP-type" evidence="8">
    <location>
        <begin position="111"/>
        <end position="200"/>
    </location>
</feature>
<keyword evidence="10" id="KW-1185">Reference proteome</keyword>
<evidence type="ECO:0000256" key="5">
    <source>
        <dbReference type="PROSITE-ProRule" id="PRU00277"/>
    </source>
</evidence>
<dbReference type="GO" id="GO:0003755">
    <property type="term" value="F:peptidyl-prolyl cis-trans isomerase activity"/>
    <property type="evidence" value="ECO:0007669"/>
    <property type="project" value="UniProtKB-UniRule"/>
</dbReference>
<evidence type="ECO:0000256" key="7">
    <source>
        <dbReference type="SAM" id="SignalP"/>
    </source>
</evidence>
<dbReference type="InterPro" id="IPR001179">
    <property type="entry name" value="PPIase_FKBP_dom"/>
</dbReference>
<comment type="catalytic activity">
    <reaction evidence="1 5 6">
        <text>[protein]-peptidylproline (omega=180) = [protein]-peptidylproline (omega=0)</text>
        <dbReference type="Rhea" id="RHEA:16237"/>
        <dbReference type="Rhea" id="RHEA-COMP:10747"/>
        <dbReference type="Rhea" id="RHEA-COMP:10748"/>
        <dbReference type="ChEBI" id="CHEBI:83833"/>
        <dbReference type="ChEBI" id="CHEBI:83834"/>
        <dbReference type="EC" id="5.2.1.8"/>
    </reaction>
</comment>
<dbReference type="Gene3D" id="3.10.50.40">
    <property type="match status" value="1"/>
</dbReference>
<comment type="caution">
    <text evidence="9">The sequence shown here is derived from an EMBL/GenBank/DDBJ whole genome shotgun (WGS) entry which is preliminary data.</text>
</comment>
<dbReference type="EMBL" id="JACHJS010000001">
    <property type="protein sequence ID" value="MBB4964664.1"/>
    <property type="molecule type" value="Genomic_DNA"/>
</dbReference>
<evidence type="ECO:0000256" key="6">
    <source>
        <dbReference type="RuleBase" id="RU003915"/>
    </source>
</evidence>
<dbReference type="Pfam" id="PF00254">
    <property type="entry name" value="FKBP_C"/>
    <property type="match status" value="1"/>
</dbReference>
<sequence>MRTVDRTALVVASLLSAGLALSACTASDRPSTQTTTPVAQAPQTTQAAEETPAEEAQAVKPTGPPCATDAFKVQGAEGAQPTVTVPRDCSPLEGLVVQDITPGTGAAIAAGDTAEIHYTLYTFSDAKLQETSYKKGEPYPVVNVGNAQVIQGWNQGLVGLKEGGRRLLVVPPALAYGDRGSGAIKPGETLVFVLDAVKVG</sequence>
<comment type="similarity">
    <text evidence="2 6">Belongs to the FKBP-type PPIase family.</text>
</comment>